<feature type="region of interest" description="Disordered" evidence="1">
    <location>
        <begin position="478"/>
        <end position="545"/>
    </location>
</feature>
<dbReference type="Gene3D" id="2.130.10.10">
    <property type="entry name" value="YVTN repeat-like/Quinoprotein amine dehydrogenase"/>
    <property type="match status" value="2"/>
</dbReference>
<keyword evidence="2" id="KW-0472">Membrane</keyword>
<evidence type="ECO:0000256" key="3">
    <source>
        <dbReference type="SAM" id="SignalP"/>
    </source>
</evidence>
<name>A0A3L7AKT7_9MICO</name>
<keyword evidence="3" id="KW-0732">Signal</keyword>
<dbReference type="PANTHER" id="PTHR47197">
    <property type="entry name" value="PROTEIN NIRF"/>
    <property type="match status" value="1"/>
</dbReference>
<dbReference type="SUPFAM" id="SSF50969">
    <property type="entry name" value="YVTN repeat-like/Quinoprotein amine dehydrogenase"/>
    <property type="match status" value="1"/>
</dbReference>
<dbReference type="OrthoDB" id="4991336at2"/>
<dbReference type="AlphaFoldDB" id="A0A3L7AKT7"/>
<reference evidence="4 5" key="1">
    <citation type="submission" date="2018-10" db="EMBL/GenBank/DDBJ databases">
        <authorList>
            <person name="Li J."/>
        </authorList>
    </citation>
    <scope>NUCLEOTIDE SEQUENCE [LARGE SCALE GENOMIC DNA]</scope>
    <source>
        <strain evidence="4 5">JCM 11654</strain>
    </source>
</reference>
<sequence>MYPRSIWRACALGLGAFLTIGLATGGAVGAQAALPPPKEGSSASAPARPQPDANPHPANASGQIAPAPRAETPPLVSDLGTSIVIGDGVMPNQVAISPDGRLAYVSALNSTALHIVDLNTRTPMGSIEVGAGVGLSSVSLNAAGTRAVAVIDASPTTTHGVAVIDLTTRSLSAIHTNNIGWSSYAQLTRDGSAYLTVAVGGQINRIDTATGEVLASVTLPTNNSNSGVLTADESTFIVGRSGQGMNGAAYATMNAHTLEITRDVATPDIWSYSGLAFDTNPQTLYLAEGGSRVSVLDPITGEARQRISVGNMMTDVVGSDNLNRAYSPSMGWDMVMAADFTTGERSESFRSTPVGAVNLIENPVTGDLLTADRGYTGGEGSTITLITRPAVSDPADVRLDAVDQEVTFSSTVTGIKRGNGGGVVWQRSSDGETWTDIEGANGNDYTILVTAENAGDSYRLRFNDDFWGIAGASEPATVLLPAPEPTPEPSPEPSVEPSPEPSIEPSPGPSVDPTPSITPAPAQPGEPGGQGGQSDPAPLAAQPSGGLAATGANLGGLALLGAAILAIGTGLIMRRRSA</sequence>
<dbReference type="EMBL" id="RCUY01000012">
    <property type="protein sequence ID" value="RLP80310.1"/>
    <property type="molecule type" value="Genomic_DNA"/>
</dbReference>
<dbReference type="InterPro" id="IPR051200">
    <property type="entry name" value="Host-pathogen_enzymatic-act"/>
</dbReference>
<keyword evidence="2" id="KW-0812">Transmembrane</keyword>
<evidence type="ECO:0008006" key="6">
    <source>
        <dbReference type="Google" id="ProtNLM"/>
    </source>
</evidence>
<feature type="signal peptide" evidence="3">
    <location>
        <begin position="1"/>
        <end position="25"/>
    </location>
</feature>
<evidence type="ECO:0000313" key="5">
    <source>
        <dbReference type="Proteomes" id="UP000269438"/>
    </source>
</evidence>
<evidence type="ECO:0000313" key="4">
    <source>
        <dbReference type="EMBL" id="RLP80310.1"/>
    </source>
</evidence>
<evidence type="ECO:0000256" key="2">
    <source>
        <dbReference type="SAM" id="Phobius"/>
    </source>
</evidence>
<dbReference type="RefSeq" id="WP_121689118.1">
    <property type="nucleotide sequence ID" value="NZ_RCUY01000012.1"/>
</dbReference>
<feature type="transmembrane region" description="Helical" evidence="2">
    <location>
        <begin position="554"/>
        <end position="573"/>
    </location>
</feature>
<dbReference type="InterPro" id="IPR011044">
    <property type="entry name" value="Quino_amine_DH_bsu"/>
</dbReference>
<feature type="chain" id="PRO_5038950735" description="Gram-positive cocci surface proteins LPxTG domain-containing protein" evidence="3">
    <location>
        <begin position="26"/>
        <end position="578"/>
    </location>
</feature>
<protein>
    <recommendedName>
        <fullName evidence="6">Gram-positive cocci surface proteins LPxTG domain-containing protein</fullName>
    </recommendedName>
</protein>
<evidence type="ECO:0000256" key="1">
    <source>
        <dbReference type="SAM" id="MobiDB-lite"/>
    </source>
</evidence>
<dbReference type="Proteomes" id="UP000269438">
    <property type="component" value="Unassembled WGS sequence"/>
</dbReference>
<organism evidence="4 5">
    <name type="scientific">Mycetocola lacteus</name>
    <dbReference type="NCBI Taxonomy" id="76637"/>
    <lineage>
        <taxon>Bacteria</taxon>
        <taxon>Bacillati</taxon>
        <taxon>Actinomycetota</taxon>
        <taxon>Actinomycetes</taxon>
        <taxon>Micrococcales</taxon>
        <taxon>Microbacteriaceae</taxon>
        <taxon>Mycetocola</taxon>
    </lineage>
</organism>
<dbReference type="InterPro" id="IPR015943">
    <property type="entry name" value="WD40/YVTN_repeat-like_dom_sf"/>
</dbReference>
<dbReference type="PANTHER" id="PTHR47197:SF3">
    <property type="entry name" value="DIHYDRO-HEME D1 DEHYDROGENASE"/>
    <property type="match status" value="1"/>
</dbReference>
<feature type="region of interest" description="Disordered" evidence="1">
    <location>
        <begin position="33"/>
        <end position="72"/>
    </location>
</feature>
<feature type="compositionally biased region" description="Pro residues" evidence="1">
    <location>
        <begin position="482"/>
        <end position="524"/>
    </location>
</feature>
<gene>
    <name evidence="4" type="ORF">D9V34_14030</name>
</gene>
<comment type="caution">
    <text evidence="4">The sequence shown here is derived from an EMBL/GenBank/DDBJ whole genome shotgun (WGS) entry which is preliminary data.</text>
</comment>
<keyword evidence="2" id="KW-1133">Transmembrane helix</keyword>
<accession>A0A3L7AKT7</accession>
<proteinExistence type="predicted"/>
<keyword evidence="5" id="KW-1185">Reference proteome</keyword>